<gene>
    <name evidence="1" type="ORF">PFICI_03769</name>
</gene>
<organism evidence="1 2">
    <name type="scientific">Pestalotiopsis fici (strain W106-1 / CGMCC3.15140)</name>
    <dbReference type="NCBI Taxonomy" id="1229662"/>
    <lineage>
        <taxon>Eukaryota</taxon>
        <taxon>Fungi</taxon>
        <taxon>Dikarya</taxon>
        <taxon>Ascomycota</taxon>
        <taxon>Pezizomycotina</taxon>
        <taxon>Sordariomycetes</taxon>
        <taxon>Xylariomycetidae</taxon>
        <taxon>Amphisphaeriales</taxon>
        <taxon>Sporocadaceae</taxon>
        <taxon>Pestalotiopsis</taxon>
    </lineage>
</organism>
<sequence>MAALLALLRTEFPSFRETFGASVTKSAALQTDTVSAAALRRVGDETDDVHSLNDSEQLVEHASAVDYATSERFMQ</sequence>
<dbReference type="GeneID" id="19268782"/>
<name>W3XID0_PESFW</name>
<dbReference type="AlphaFoldDB" id="W3XID0"/>
<proteinExistence type="predicted"/>
<dbReference type="Proteomes" id="UP000030651">
    <property type="component" value="Unassembled WGS sequence"/>
</dbReference>
<dbReference type="KEGG" id="pfy:PFICI_03769"/>
<dbReference type="InParanoid" id="W3XID0"/>
<evidence type="ECO:0000313" key="2">
    <source>
        <dbReference type="Proteomes" id="UP000030651"/>
    </source>
</evidence>
<dbReference type="EMBL" id="KI912110">
    <property type="protein sequence ID" value="ETS85744.1"/>
    <property type="molecule type" value="Genomic_DNA"/>
</dbReference>
<dbReference type="HOGENOM" id="CLU_2671850_0_0_1"/>
<evidence type="ECO:0000313" key="1">
    <source>
        <dbReference type="EMBL" id="ETS85744.1"/>
    </source>
</evidence>
<accession>W3XID0</accession>
<protein>
    <submittedName>
        <fullName evidence="1">Uncharacterized protein</fullName>
    </submittedName>
</protein>
<keyword evidence="2" id="KW-1185">Reference proteome</keyword>
<reference evidence="2" key="1">
    <citation type="journal article" date="2015" name="BMC Genomics">
        <title>Genomic and transcriptomic analysis of the endophytic fungus Pestalotiopsis fici reveals its lifestyle and high potential for synthesis of natural products.</title>
        <authorList>
            <person name="Wang X."/>
            <person name="Zhang X."/>
            <person name="Liu L."/>
            <person name="Xiang M."/>
            <person name="Wang W."/>
            <person name="Sun X."/>
            <person name="Che Y."/>
            <person name="Guo L."/>
            <person name="Liu G."/>
            <person name="Guo L."/>
            <person name="Wang C."/>
            <person name="Yin W.B."/>
            <person name="Stadler M."/>
            <person name="Zhang X."/>
            <person name="Liu X."/>
        </authorList>
    </citation>
    <scope>NUCLEOTIDE SEQUENCE [LARGE SCALE GENOMIC DNA]</scope>
    <source>
        <strain evidence="2">W106-1 / CGMCC3.15140</strain>
    </source>
</reference>
<dbReference type="RefSeq" id="XP_007830541.1">
    <property type="nucleotide sequence ID" value="XM_007832350.1"/>
</dbReference>